<sequence>MDSYNNEILIAESSDLYNYSFAWDFKGLDANKFYKVKLSICDKYGNYFFNEKLFYVEYRIYTSTIPLSTQLICEE</sequence>
<accession>A0A8D9PES7</accession>
<protein>
    <submittedName>
        <fullName evidence="1">Uncharacterized protein</fullName>
    </submittedName>
</protein>
<proteinExistence type="predicted"/>
<organism evidence="1">
    <name type="scientific">Bacteriophage sp</name>
    <dbReference type="NCBI Taxonomy" id="38018"/>
    <lineage>
        <taxon>Viruses</taxon>
    </lineage>
</organism>
<reference evidence="1" key="1">
    <citation type="journal article" date="2021" name="Proc. Natl. Acad. Sci. U.S.A.">
        <title>A Catalog of Tens of Thousands of Viruses from Human Metagenomes Reveals Hidden Associations with Chronic Diseases.</title>
        <authorList>
            <person name="Tisza M.J."/>
            <person name="Buck C.B."/>
        </authorList>
    </citation>
    <scope>NUCLEOTIDE SEQUENCE</scope>
    <source>
        <strain evidence="1">CtOZu12</strain>
    </source>
</reference>
<evidence type="ECO:0000313" key="1">
    <source>
        <dbReference type="EMBL" id="DAD55867.1"/>
    </source>
</evidence>
<dbReference type="EMBL" id="BK029940">
    <property type="protein sequence ID" value="DAD55867.1"/>
    <property type="molecule type" value="Genomic_DNA"/>
</dbReference>
<name>A0A8D9PES7_9VIRU</name>